<dbReference type="AlphaFoldDB" id="A0A1F5ZG20"/>
<dbReference type="STRING" id="1798370.A2Z00_05715"/>
<proteinExistence type="predicted"/>
<organism evidence="1 2">
    <name type="scientific">Candidatus Gottesmanbacteria bacterium RBG_13_45_10</name>
    <dbReference type="NCBI Taxonomy" id="1798370"/>
    <lineage>
        <taxon>Bacteria</taxon>
        <taxon>Candidatus Gottesmaniibacteriota</taxon>
    </lineage>
</organism>
<dbReference type="Proteomes" id="UP000177268">
    <property type="component" value="Unassembled WGS sequence"/>
</dbReference>
<comment type="caution">
    <text evidence="1">The sequence shown here is derived from an EMBL/GenBank/DDBJ whole genome shotgun (WGS) entry which is preliminary data.</text>
</comment>
<sequence>MSLGDFLKGLFKDNKLVFSPKIHFSINIGSGNNNGNKVLYDQRKQLITIDPSLLTEEEKGRLQKSLKPELTQEKPILDRVYKTTAEDYKQKIGLPENQDLLTFFSDKLPVEDLNILRAALYIRTVFKVHHGDVTQLKTQLIGRYGIRARSITNLCSAGYFESWIRPLYEEMSKKPGFRKEKFLEIYDEIVLYSPFAYFVNRSTPDSDVIQHILGKIEQMKRYGIKTLNIHGIGHANVAKVKIALEAVEKEVKCTKSILEEDNIIVVKLHFE</sequence>
<name>A0A1F5ZG20_9BACT</name>
<accession>A0A1F5ZG20</accession>
<protein>
    <submittedName>
        <fullName evidence="1">Uncharacterized protein</fullName>
    </submittedName>
</protein>
<dbReference type="EMBL" id="MFIZ01000028">
    <property type="protein sequence ID" value="OGG11448.1"/>
    <property type="molecule type" value="Genomic_DNA"/>
</dbReference>
<reference evidence="1 2" key="1">
    <citation type="journal article" date="2016" name="Nat. Commun.">
        <title>Thousands of microbial genomes shed light on interconnected biogeochemical processes in an aquifer system.</title>
        <authorList>
            <person name="Anantharaman K."/>
            <person name="Brown C.T."/>
            <person name="Hug L.A."/>
            <person name="Sharon I."/>
            <person name="Castelle C.J."/>
            <person name="Probst A.J."/>
            <person name="Thomas B.C."/>
            <person name="Singh A."/>
            <person name="Wilkins M.J."/>
            <person name="Karaoz U."/>
            <person name="Brodie E.L."/>
            <person name="Williams K.H."/>
            <person name="Hubbard S.S."/>
            <person name="Banfield J.F."/>
        </authorList>
    </citation>
    <scope>NUCLEOTIDE SEQUENCE [LARGE SCALE GENOMIC DNA]</scope>
</reference>
<gene>
    <name evidence="1" type="ORF">A2Z00_05715</name>
</gene>
<evidence type="ECO:0000313" key="2">
    <source>
        <dbReference type="Proteomes" id="UP000177268"/>
    </source>
</evidence>
<evidence type="ECO:0000313" key="1">
    <source>
        <dbReference type="EMBL" id="OGG11448.1"/>
    </source>
</evidence>